<dbReference type="RefSeq" id="WP_173212138.1">
    <property type="nucleotide sequence ID" value="NZ_CP053921.1"/>
</dbReference>
<dbReference type="CDD" id="cd01949">
    <property type="entry name" value="GGDEF"/>
    <property type="match status" value="1"/>
</dbReference>
<feature type="domain" description="GGDEF" evidence="3">
    <location>
        <begin position="217"/>
        <end position="346"/>
    </location>
</feature>
<dbReference type="InterPro" id="IPR050469">
    <property type="entry name" value="Diguanylate_Cyclase"/>
</dbReference>
<evidence type="ECO:0000256" key="2">
    <source>
        <dbReference type="ARBA" id="ARBA00034247"/>
    </source>
</evidence>
<evidence type="ECO:0000259" key="3">
    <source>
        <dbReference type="PROSITE" id="PS50887"/>
    </source>
</evidence>
<comment type="catalytic activity">
    <reaction evidence="2">
        <text>2 GTP = 3',3'-c-di-GMP + 2 diphosphate</text>
        <dbReference type="Rhea" id="RHEA:24898"/>
        <dbReference type="ChEBI" id="CHEBI:33019"/>
        <dbReference type="ChEBI" id="CHEBI:37565"/>
        <dbReference type="ChEBI" id="CHEBI:58805"/>
        <dbReference type="EC" id="2.7.7.65"/>
    </reaction>
</comment>
<dbReference type="Pfam" id="PF00990">
    <property type="entry name" value="GGDEF"/>
    <property type="match status" value="1"/>
</dbReference>
<dbReference type="InterPro" id="IPR000160">
    <property type="entry name" value="GGDEF_dom"/>
</dbReference>
<dbReference type="SUPFAM" id="SSF55785">
    <property type="entry name" value="PYP-like sensor domain (PAS domain)"/>
    <property type="match status" value="1"/>
</dbReference>
<dbReference type="GO" id="GO:0052621">
    <property type="term" value="F:diguanylate cyclase activity"/>
    <property type="evidence" value="ECO:0007669"/>
    <property type="project" value="UniProtKB-EC"/>
</dbReference>
<sequence length="346" mass="37813">MLLSGRTHLIERWLIAATVLPLLSLLWRHYRLSNQLEQGEKSLGASVSELALAEELAGVGRWCIDLKTEEHRWSEEMRNIVGVASGVQPTDELLVELMPEGLSQLEVTLASHIKDTEAFRIEFEFENPRLGSRVLQACARNVFAQSGAREQVFMVVRDVTETYLQFAKAEQEKNTAMLEAEEAKRMANTDPLTGLANRRAAMAALDRAIVAARTEGEPLGLLVLDIDYFKAINDTHGHAVGDEVIVQVGRIASRCLRPGQLAARVGGEEFLVILPGVTPAATAGAAERLRLAIEAGTASAPIPQVTASIGHAMLEPYDTSLLLFARADDALYEAKREGRNRVARAA</sequence>
<dbReference type="PROSITE" id="PS50887">
    <property type="entry name" value="GGDEF"/>
    <property type="match status" value="1"/>
</dbReference>
<dbReference type="AlphaFoldDB" id="A0A7D3XG71"/>
<dbReference type="SMART" id="SM00267">
    <property type="entry name" value="GGDEF"/>
    <property type="match status" value="1"/>
</dbReference>
<dbReference type="SUPFAM" id="SSF55073">
    <property type="entry name" value="Nucleotide cyclase"/>
    <property type="match status" value="1"/>
</dbReference>
<dbReference type="KEGG" id="emv:HQR01_02080"/>
<dbReference type="EMBL" id="CP053921">
    <property type="protein sequence ID" value="QKG70253.1"/>
    <property type="molecule type" value="Genomic_DNA"/>
</dbReference>
<organism evidence="4 5">
    <name type="scientific">Erythrobacter mangrovi</name>
    <dbReference type="NCBI Taxonomy" id="2739433"/>
    <lineage>
        <taxon>Bacteria</taxon>
        <taxon>Pseudomonadati</taxon>
        <taxon>Pseudomonadota</taxon>
        <taxon>Alphaproteobacteria</taxon>
        <taxon>Sphingomonadales</taxon>
        <taxon>Erythrobacteraceae</taxon>
        <taxon>Erythrobacter/Porphyrobacter group</taxon>
        <taxon>Erythrobacter</taxon>
    </lineage>
</organism>
<dbReference type="Gene3D" id="3.30.450.20">
    <property type="entry name" value="PAS domain"/>
    <property type="match status" value="1"/>
</dbReference>
<dbReference type="NCBIfam" id="TIGR00254">
    <property type="entry name" value="GGDEF"/>
    <property type="match status" value="1"/>
</dbReference>
<dbReference type="EC" id="2.7.7.65" evidence="1"/>
<reference evidence="4 5" key="1">
    <citation type="submission" date="2020-05" db="EMBL/GenBank/DDBJ databases">
        <title>Erythrobacter mangrovi sp. nov., isolated from rhizosphere soil of mangrove plant (Kandelia candel).</title>
        <authorList>
            <person name="Ye Y.H."/>
        </authorList>
    </citation>
    <scope>NUCLEOTIDE SEQUENCE [LARGE SCALE GENOMIC DNA]</scope>
    <source>
        <strain evidence="4 5">EB310</strain>
    </source>
</reference>
<keyword evidence="5" id="KW-1185">Reference proteome</keyword>
<dbReference type="InterPro" id="IPR035965">
    <property type="entry name" value="PAS-like_dom_sf"/>
</dbReference>
<evidence type="ECO:0000256" key="1">
    <source>
        <dbReference type="ARBA" id="ARBA00012528"/>
    </source>
</evidence>
<accession>A0A7D3XG71</accession>
<gene>
    <name evidence="4" type="ORF">HQR01_02080</name>
</gene>
<dbReference type="PANTHER" id="PTHR45138:SF9">
    <property type="entry name" value="DIGUANYLATE CYCLASE DGCM-RELATED"/>
    <property type="match status" value="1"/>
</dbReference>
<evidence type="ECO:0000313" key="4">
    <source>
        <dbReference type="EMBL" id="QKG70253.1"/>
    </source>
</evidence>
<protein>
    <recommendedName>
        <fullName evidence="1">diguanylate cyclase</fullName>
        <ecNumber evidence="1">2.7.7.65</ecNumber>
    </recommendedName>
</protein>
<dbReference type="PANTHER" id="PTHR45138">
    <property type="entry name" value="REGULATORY COMPONENTS OF SENSORY TRANSDUCTION SYSTEM"/>
    <property type="match status" value="1"/>
</dbReference>
<dbReference type="InterPro" id="IPR029787">
    <property type="entry name" value="Nucleotide_cyclase"/>
</dbReference>
<dbReference type="Proteomes" id="UP000504693">
    <property type="component" value="Chromosome"/>
</dbReference>
<proteinExistence type="predicted"/>
<dbReference type="Gene3D" id="3.30.70.270">
    <property type="match status" value="1"/>
</dbReference>
<evidence type="ECO:0000313" key="5">
    <source>
        <dbReference type="Proteomes" id="UP000504693"/>
    </source>
</evidence>
<name>A0A7D3XG71_9SPHN</name>
<dbReference type="InterPro" id="IPR043128">
    <property type="entry name" value="Rev_trsase/Diguanyl_cyclase"/>
</dbReference>
<dbReference type="FunFam" id="3.30.70.270:FF:000001">
    <property type="entry name" value="Diguanylate cyclase domain protein"/>
    <property type="match status" value="1"/>
</dbReference>